<name>A0A9J6BUM9_POLVA</name>
<dbReference type="SUPFAM" id="SSF55068">
    <property type="entry name" value="Peptide methionine sulfoxide reductase"/>
    <property type="match status" value="1"/>
</dbReference>
<comment type="caution">
    <text evidence="7">The sequence shown here is derived from an EMBL/GenBank/DDBJ whole genome shotgun (WGS) entry which is preliminary data.</text>
</comment>
<evidence type="ECO:0000313" key="7">
    <source>
        <dbReference type="EMBL" id="KAG5673424.1"/>
    </source>
</evidence>
<protein>
    <recommendedName>
        <fullName evidence="2">peptide-methionine (S)-S-oxide reductase</fullName>
        <ecNumber evidence="2">1.8.4.11</ecNumber>
    </recommendedName>
    <alternativeName>
        <fullName evidence="4">Peptide-methionine (S)-S-oxide reductase</fullName>
    </alternativeName>
</protein>
<accession>A0A9J6BUM9</accession>
<keyword evidence="8" id="KW-1185">Reference proteome</keyword>
<evidence type="ECO:0000259" key="5">
    <source>
        <dbReference type="Pfam" id="PF01625"/>
    </source>
</evidence>
<dbReference type="EC" id="1.8.4.11" evidence="2"/>
<evidence type="ECO:0000256" key="3">
    <source>
        <dbReference type="ARBA" id="ARBA00023002"/>
    </source>
</evidence>
<dbReference type="InterPro" id="IPR002569">
    <property type="entry name" value="Met_Sox_Rdtase_MsrA_dom"/>
</dbReference>
<dbReference type="Pfam" id="PF01625">
    <property type="entry name" value="PMSR"/>
    <property type="match status" value="1"/>
</dbReference>
<gene>
    <name evidence="7" type="ORF">PVAND_003472</name>
</gene>
<evidence type="ECO:0000313" key="8">
    <source>
        <dbReference type="Proteomes" id="UP001107558"/>
    </source>
</evidence>
<dbReference type="FunFam" id="3.30.1060.10:FF:000004">
    <property type="entry name" value="Peptide methionine sulfoxide reductase A5"/>
    <property type="match status" value="1"/>
</dbReference>
<feature type="domain" description="Peptide methionine sulphoxide reductase MsrA" evidence="5">
    <location>
        <begin position="41"/>
        <end position="181"/>
    </location>
</feature>
<dbReference type="PANTHER" id="PTHR43774:SF1">
    <property type="entry name" value="PEPTIDE METHIONINE SULFOXIDE REDUCTASE MSRA 2"/>
    <property type="match status" value="1"/>
</dbReference>
<feature type="domain" description="Selenoprotein methionine sulfoxide reductase A helical" evidence="6">
    <location>
        <begin position="196"/>
        <end position="235"/>
    </location>
</feature>
<dbReference type="Gene3D" id="3.30.1060.10">
    <property type="entry name" value="Peptide methionine sulphoxide reductase MsrA"/>
    <property type="match status" value="1"/>
</dbReference>
<proteinExistence type="inferred from homology"/>
<reference evidence="7" key="1">
    <citation type="submission" date="2021-03" db="EMBL/GenBank/DDBJ databases">
        <title>Chromosome level genome of the anhydrobiotic midge Polypedilum vanderplanki.</title>
        <authorList>
            <person name="Yoshida Y."/>
            <person name="Kikawada T."/>
            <person name="Gusev O."/>
        </authorList>
    </citation>
    <scope>NUCLEOTIDE SEQUENCE</scope>
    <source>
        <strain evidence="7">NIAS01</strain>
        <tissue evidence="7">Whole body or cell culture</tissue>
    </source>
</reference>
<dbReference type="GO" id="GO:0008113">
    <property type="term" value="F:peptide-methionine (S)-S-oxide reductase activity"/>
    <property type="evidence" value="ECO:0007669"/>
    <property type="project" value="UniProtKB-EC"/>
</dbReference>
<dbReference type="InterPro" id="IPR036509">
    <property type="entry name" value="Met_Sox_Rdtase_MsrA_sf"/>
</dbReference>
<sequence>MLKSISDNISKLALNRKNSNDSSNEKTLPSPLHDVDIPFEKATFGMGCFWSSDSLYGAEKGVLRTVVGYSGGSMKDPVYRNLGDHTEVIEIHYDPKQVNYERLLSLFWNNHEYGLTTKIKKQYASRIFYHNDEQKRIAEENRTKEQKIRSNETIITTVEPATTFYPAEDYHQKYRLQAHKKLASELGLGPNESKLLQTSHVGAKLNGYLVGVGGSKQFLEEASGLGLNERQIEYVLKYVKENEHGGLTC</sequence>
<dbReference type="OrthoDB" id="77405at2759"/>
<keyword evidence="3" id="KW-0560">Oxidoreductase</keyword>
<dbReference type="AlphaFoldDB" id="A0A9J6BUM9"/>
<dbReference type="Proteomes" id="UP001107558">
    <property type="component" value="Chromosome 3"/>
</dbReference>
<dbReference type="EMBL" id="JADBJN010000003">
    <property type="protein sequence ID" value="KAG5673424.1"/>
    <property type="molecule type" value="Genomic_DNA"/>
</dbReference>
<evidence type="ECO:0000256" key="1">
    <source>
        <dbReference type="ARBA" id="ARBA00005591"/>
    </source>
</evidence>
<dbReference type="NCBIfam" id="TIGR00401">
    <property type="entry name" value="msrA"/>
    <property type="match status" value="1"/>
</dbReference>
<dbReference type="PANTHER" id="PTHR43774">
    <property type="entry name" value="PEPTIDE METHIONINE SULFOXIDE REDUCTASE"/>
    <property type="match status" value="1"/>
</dbReference>
<comment type="similarity">
    <text evidence="1">Belongs to the MsrA Met sulfoxide reductase family.</text>
</comment>
<evidence type="ECO:0000256" key="2">
    <source>
        <dbReference type="ARBA" id="ARBA00012502"/>
    </source>
</evidence>
<dbReference type="Pfam" id="PF20939">
    <property type="entry name" value="MsrA_helical"/>
    <property type="match status" value="1"/>
</dbReference>
<organism evidence="7 8">
    <name type="scientific">Polypedilum vanderplanki</name>
    <name type="common">Sleeping chironomid midge</name>
    <dbReference type="NCBI Taxonomy" id="319348"/>
    <lineage>
        <taxon>Eukaryota</taxon>
        <taxon>Metazoa</taxon>
        <taxon>Ecdysozoa</taxon>
        <taxon>Arthropoda</taxon>
        <taxon>Hexapoda</taxon>
        <taxon>Insecta</taxon>
        <taxon>Pterygota</taxon>
        <taxon>Neoptera</taxon>
        <taxon>Endopterygota</taxon>
        <taxon>Diptera</taxon>
        <taxon>Nematocera</taxon>
        <taxon>Chironomoidea</taxon>
        <taxon>Chironomidae</taxon>
        <taxon>Chironominae</taxon>
        <taxon>Polypedilum</taxon>
        <taxon>Polypedilum</taxon>
    </lineage>
</organism>
<evidence type="ECO:0000259" key="6">
    <source>
        <dbReference type="Pfam" id="PF20939"/>
    </source>
</evidence>
<dbReference type="HAMAP" id="MF_01401">
    <property type="entry name" value="MsrA"/>
    <property type="match status" value="1"/>
</dbReference>
<dbReference type="InterPro" id="IPR049006">
    <property type="entry name" value="MsrA_helical"/>
</dbReference>
<evidence type="ECO:0000256" key="4">
    <source>
        <dbReference type="ARBA" id="ARBA00030643"/>
    </source>
</evidence>